<evidence type="ECO:0000313" key="3">
    <source>
        <dbReference type="Proteomes" id="UP001529510"/>
    </source>
</evidence>
<keyword evidence="1" id="KW-1133">Transmembrane helix</keyword>
<organism evidence="2 3">
    <name type="scientific">Cirrhinus mrigala</name>
    <name type="common">Mrigala</name>
    <dbReference type="NCBI Taxonomy" id="683832"/>
    <lineage>
        <taxon>Eukaryota</taxon>
        <taxon>Metazoa</taxon>
        <taxon>Chordata</taxon>
        <taxon>Craniata</taxon>
        <taxon>Vertebrata</taxon>
        <taxon>Euteleostomi</taxon>
        <taxon>Actinopterygii</taxon>
        <taxon>Neopterygii</taxon>
        <taxon>Teleostei</taxon>
        <taxon>Ostariophysi</taxon>
        <taxon>Cypriniformes</taxon>
        <taxon>Cyprinidae</taxon>
        <taxon>Labeoninae</taxon>
        <taxon>Labeonini</taxon>
        <taxon>Cirrhinus</taxon>
    </lineage>
</organism>
<gene>
    <name evidence="2" type="ORF">M9458_000294</name>
</gene>
<evidence type="ECO:0000313" key="2">
    <source>
        <dbReference type="EMBL" id="KAL0202276.1"/>
    </source>
</evidence>
<sequence>SLDGKYLELLHHGDSYNFSVRKPFHTHTHAAFQIHKPLTDIKPLTVCFLSRSHSQGLYNLDFHNCPNTASKVLSPYSLHVSTAVRIQPSQLRVEITEKNPNGYLSAAEIPLPRLYISMAAIFFTAAVVWTYTLLKY</sequence>
<comment type="caution">
    <text evidence="2">The sequence shown here is derived from an EMBL/GenBank/DDBJ whole genome shotgun (WGS) entry which is preliminary data.</text>
</comment>
<reference evidence="2 3" key="1">
    <citation type="submission" date="2024-05" db="EMBL/GenBank/DDBJ databases">
        <title>Genome sequencing and assembly of Indian major carp, Cirrhinus mrigala (Hamilton, 1822).</title>
        <authorList>
            <person name="Mohindra V."/>
            <person name="Chowdhury L.M."/>
            <person name="Lal K."/>
            <person name="Jena J.K."/>
        </authorList>
    </citation>
    <scope>NUCLEOTIDE SEQUENCE [LARGE SCALE GENOMIC DNA]</scope>
    <source>
        <strain evidence="2">CM1030</strain>
        <tissue evidence="2">Blood</tissue>
    </source>
</reference>
<feature type="non-terminal residue" evidence="2">
    <location>
        <position position="136"/>
    </location>
</feature>
<accession>A0ABD0RW33</accession>
<name>A0ABD0RW33_CIRMR</name>
<keyword evidence="3" id="KW-1185">Reference proteome</keyword>
<dbReference type="PANTHER" id="PTHR21229">
    <property type="entry name" value="LUNG SEVEN TRANSMEMBRANE RECEPTOR"/>
    <property type="match status" value="1"/>
</dbReference>
<protein>
    <recommendedName>
        <fullName evidence="4">Phosphatidylinositol-glycan biosynthesis class X protein</fullName>
    </recommendedName>
</protein>
<dbReference type="Proteomes" id="UP001529510">
    <property type="component" value="Unassembled WGS sequence"/>
</dbReference>
<feature type="transmembrane region" description="Helical" evidence="1">
    <location>
        <begin position="114"/>
        <end position="134"/>
    </location>
</feature>
<dbReference type="AlphaFoldDB" id="A0ABD0RW33"/>
<proteinExistence type="predicted"/>
<dbReference type="InterPro" id="IPR009637">
    <property type="entry name" value="GPR107/GPR108-like"/>
</dbReference>
<evidence type="ECO:0008006" key="4">
    <source>
        <dbReference type="Google" id="ProtNLM"/>
    </source>
</evidence>
<keyword evidence="1" id="KW-0472">Membrane</keyword>
<feature type="non-terminal residue" evidence="2">
    <location>
        <position position="1"/>
    </location>
</feature>
<evidence type="ECO:0000256" key="1">
    <source>
        <dbReference type="SAM" id="Phobius"/>
    </source>
</evidence>
<keyword evidence="1" id="KW-0812">Transmembrane</keyword>
<dbReference type="EMBL" id="JAMKFB020000001">
    <property type="protein sequence ID" value="KAL0202276.1"/>
    <property type="molecule type" value="Genomic_DNA"/>
</dbReference>
<dbReference type="PANTHER" id="PTHR21229:SF11">
    <property type="entry name" value="PROTEIN GPR108"/>
    <property type="match status" value="1"/>
</dbReference>